<keyword evidence="2" id="KW-0812">Transmembrane</keyword>
<dbReference type="Proteomes" id="UP000663827">
    <property type="component" value="Unassembled WGS sequence"/>
</dbReference>
<organism evidence="3 4">
    <name type="scientific">Rhizoctonia solani</name>
    <dbReference type="NCBI Taxonomy" id="456999"/>
    <lineage>
        <taxon>Eukaryota</taxon>
        <taxon>Fungi</taxon>
        <taxon>Dikarya</taxon>
        <taxon>Basidiomycota</taxon>
        <taxon>Agaricomycotina</taxon>
        <taxon>Agaricomycetes</taxon>
        <taxon>Cantharellales</taxon>
        <taxon>Ceratobasidiaceae</taxon>
        <taxon>Rhizoctonia</taxon>
    </lineage>
</organism>
<proteinExistence type="predicted"/>
<reference evidence="3" key="1">
    <citation type="submission" date="2021-01" db="EMBL/GenBank/DDBJ databases">
        <authorList>
            <person name="Kaushik A."/>
        </authorList>
    </citation>
    <scope>NUCLEOTIDE SEQUENCE</scope>
    <source>
        <strain evidence="3">AG5</strain>
    </source>
</reference>
<protein>
    <recommendedName>
        <fullName evidence="5">Transmembrane protein</fullName>
    </recommendedName>
</protein>
<evidence type="ECO:0000313" key="3">
    <source>
        <dbReference type="EMBL" id="CAE7098010.1"/>
    </source>
</evidence>
<feature type="coiled-coil region" evidence="1">
    <location>
        <begin position="195"/>
        <end position="225"/>
    </location>
</feature>
<feature type="transmembrane region" description="Helical" evidence="2">
    <location>
        <begin position="12"/>
        <end position="32"/>
    </location>
</feature>
<evidence type="ECO:0000256" key="2">
    <source>
        <dbReference type="SAM" id="Phobius"/>
    </source>
</evidence>
<sequence>MRSQGGIRPIRPWRVLNFIVCLVLIALPNTVFKLLPKVACKPSVLSGHTSYHAHEHGHSKERVITPDFVTLVELQSRLERVMDDIASSSKAAVDIKDSEMALRDLATLVRYSALSNKDPLESDLKLFVRDAKVASGNLQQFGSHVWGAMDRIKYMLIQLESTPTGSEDIATHRKDMEAIWRQGLELLRSTLCKLIHEAQDNVDSLQRLEERLNNIEDMVSAEMHKITCQEHALKQQWVRESLGLNEEKRQSHGASLELLATIKDYRKRALSHVIGALFQLTKMSNDLDELIDEVIAPVIISDSSDISIEVHVASKFA</sequence>
<dbReference type="EMBL" id="CAJNJQ010000753">
    <property type="protein sequence ID" value="CAE7098010.1"/>
    <property type="molecule type" value="Genomic_DNA"/>
</dbReference>
<evidence type="ECO:0000313" key="4">
    <source>
        <dbReference type="Proteomes" id="UP000663827"/>
    </source>
</evidence>
<name>A0A8H3HM65_9AGAM</name>
<comment type="caution">
    <text evidence="3">The sequence shown here is derived from an EMBL/GenBank/DDBJ whole genome shotgun (WGS) entry which is preliminary data.</text>
</comment>
<keyword evidence="1" id="KW-0175">Coiled coil</keyword>
<evidence type="ECO:0000256" key="1">
    <source>
        <dbReference type="SAM" id="Coils"/>
    </source>
</evidence>
<dbReference type="AlphaFoldDB" id="A0A8H3HM65"/>
<gene>
    <name evidence="3" type="ORF">RDB_LOCUS38401</name>
</gene>
<evidence type="ECO:0008006" key="5">
    <source>
        <dbReference type="Google" id="ProtNLM"/>
    </source>
</evidence>
<keyword evidence="2" id="KW-1133">Transmembrane helix</keyword>
<accession>A0A8H3HM65</accession>
<keyword evidence="2" id="KW-0472">Membrane</keyword>